<dbReference type="PROSITE" id="PS51499">
    <property type="entry name" value="APO"/>
    <property type="match status" value="2"/>
</dbReference>
<keyword evidence="3" id="KW-1185">Reference proteome</keyword>
<dbReference type="EMBL" id="JANAVB010043418">
    <property type="protein sequence ID" value="KAJ6792821.1"/>
    <property type="molecule type" value="Genomic_DNA"/>
</dbReference>
<dbReference type="Proteomes" id="UP001140949">
    <property type="component" value="Unassembled WGS sequence"/>
</dbReference>
<dbReference type="Pfam" id="PF05634">
    <property type="entry name" value="APO_RNA-bind"/>
    <property type="match status" value="2"/>
</dbReference>
<proteinExistence type="predicted"/>
<evidence type="ECO:0000313" key="3">
    <source>
        <dbReference type="Proteomes" id="UP001140949"/>
    </source>
</evidence>
<dbReference type="PANTHER" id="PTHR10388">
    <property type="entry name" value="EUKARYOTIC TRANSLATION INITIATION FACTOR SUI1"/>
    <property type="match status" value="1"/>
</dbReference>
<name>A0AAX6DM44_IRIPA</name>
<feature type="domain" description="APO" evidence="1">
    <location>
        <begin position="240"/>
        <end position="325"/>
    </location>
</feature>
<organism evidence="2 3">
    <name type="scientific">Iris pallida</name>
    <name type="common">Sweet iris</name>
    <dbReference type="NCBI Taxonomy" id="29817"/>
    <lineage>
        <taxon>Eukaryota</taxon>
        <taxon>Viridiplantae</taxon>
        <taxon>Streptophyta</taxon>
        <taxon>Embryophyta</taxon>
        <taxon>Tracheophyta</taxon>
        <taxon>Spermatophyta</taxon>
        <taxon>Magnoliopsida</taxon>
        <taxon>Liliopsida</taxon>
        <taxon>Asparagales</taxon>
        <taxon>Iridaceae</taxon>
        <taxon>Iridoideae</taxon>
        <taxon>Irideae</taxon>
        <taxon>Iris</taxon>
    </lineage>
</organism>
<reference evidence="2" key="2">
    <citation type="submission" date="2023-04" db="EMBL/GenBank/DDBJ databases">
        <authorList>
            <person name="Bruccoleri R.E."/>
            <person name="Oakeley E.J."/>
            <person name="Faust A.-M."/>
            <person name="Dessus-Babus S."/>
            <person name="Altorfer M."/>
            <person name="Burckhardt D."/>
            <person name="Oertli M."/>
            <person name="Naumann U."/>
            <person name="Petersen F."/>
            <person name="Wong J."/>
        </authorList>
    </citation>
    <scope>NUCLEOTIDE SEQUENCE</scope>
    <source>
        <strain evidence="2">GSM-AAB239-AS_SAM_17_03QT</strain>
        <tissue evidence="2">Leaf</tissue>
    </source>
</reference>
<evidence type="ECO:0000313" key="2">
    <source>
        <dbReference type="EMBL" id="KAJ6792821.1"/>
    </source>
</evidence>
<feature type="domain" description="APO" evidence="1">
    <location>
        <begin position="83"/>
        <end position="168"/>
    </location>
</feature>
<dbReference type="GO" id="GO:0003723">
    <property type="term" value="F:RNA binding"/>
    <property type="evidence" value="ECO:0007669"/>
    <property type="project" value="InterPro"/>
</dbReference>
<dbReference type="AlphaFoldDB" id="A0AAX6DM44"/>
<reference evidence="2" key="1">
    <citation type="journal article" date="2023" name="GigaByte">
        <title>Genome assembly of the bearded iris, Iris pallida Lam.</title>
        <authorList>
            <person name="Bruccoleri R.E."/>
            <person name="Oakeley E.J."/>
            <person name="Faust A.M.E."/>
            <person name="Altorfer M."/>
            <person name="Dessus-Babus S."/>
            <person name="Burckhardt D."/>
            <person name="Oertli M."/>
            <person name="Naumann U."/>
            <person name="Petersen F."/>
            <person name="Wong J."/>
        </authorList>
    </citation>
    <scope>NUCLEOTIDE SEQUENCE</scope>
    <source>
        <strain evidence="2">GSM-AAB239-AS_SAM_17_03QT</strain>
    </source>
</reference>
<accession>A0AAX6DM44</accession>
<dbReference type="InterPro" id="IPR023342">
    <property type="entry name" value="APO_dom"/>
</dbReference>
<sequence>MGLVQRIRFCLREEISCSLMHRRCYSSKIDWKKLRPMILERIKNRAGCYPLKSMIPVANDVLKAREILVEGVSALLNVVPVKACKCCPEVYIGKVGHKIKTCYGFKRIIKDREHRWVNGTLSDILVPVEAFHLQTMFQSTIKHEQRFDFDRVPAVIELCSQAGADIPETLYNQHSVPNGIQDLNRQLEPEAQLQLAGQRLHGYDDGYDEQVALVGQRTLEAWERVRLGVQKLLLVYAAKVCEHCSEVHIGPSGHKARFCGVFKHEGWRGSHWWKKAGVDDLVHPKVVWHRRPQDPPVLEDGGREFYGHAPAVVELCMQAGARVPKKYFTMMKLQGLAPTAGHRQEANRVP</sequence>
<gene>
    <name evidence="2" type="ORF">M6B38_237540</name>
</gene>
<comment type="caution">
    <text evidence="2">The sequence shown here is derived from an EMBL/GenBank/DDBJ whole genome shotgun (WGS) entry which is preliminary data.</text>
</comment>
<evidence type="ECO:0000259" key="1">
    <source>
        <dbReference type="PROSITE" id="PS51499"/>
    </source>
</evidence>
<protein>
    <submittedName>
        <fullName evidence="2">APO protein 4, mitochondrial-like</fullName>
    </submittedName>
</protein>